<keyword evidence="4" id="KW-1185">Reference proteome</keyword>
<dbReference type="EMBL" id="JAJVCZ030000003">
    <property type="protein sequence ID" value="KAL0261833.1"/>
    <property type="molecule type" value="Genomic_DNA"/>
</dbReference>
<feature type="compositionally biased region" description="Acidic residues" evidence="1">
    <location>
        <begin position="489"/>
        <end position="509"/>
    </location>
</feature>
<gene>
    <name evidence="3" type="ORF">SLS55_003265</name>
</gene>
<dbReference type="PROSITE" id="PS50181">
    <property type="entry name" value="FBOX"/>
    <property type="match status" value="1"/>
</dbReference>
<name>A0ABR3CMI1_9PEZI</name>
<dbReference type="GeneID" id="92007350"/>
<evidence type="ECO:0000259" key="2">
    <source>
        <dbReference type="PROSITE" id="PS50181"/>
    </source>
</evidence>
<protein>
    <recommendedName>
        <fullName evidence="2">F-box domain-containing protein</fullName>
    </recommendedName>
</protein>
<organism evidence="3 4">
    <name type="scientific">Diplodia seriata</name>
    <dbReference type="NCBI Taxonomy" id="420778"/>
    <lineage>
        <taxon>Eukaryota</taxon>
        <taxon>Fungi</taxon>
        <taxon>Dikarya</taxon>
        <taxon>Ascomycota</taxon>
        <taxon>Pezizomycotina</taxon>
        <taxon>Dothideomycetes</taxon>
        <taxon>Dothideomycetes incertae sedis</taxon>
        <taxon>Botryosphaeriales</taxon>
        <taxon>Botryosphaeriaceae</taxon>
        <taxon>Diplodia</taxon>
    </lineage>
</organism>
<sequence length="509" mass="57454">MQLNRIVGLPQHGNRSIVTNLTVGLPRPLLLQLLEAAKVRARHEKAHITPTHTAGIEKLPPELMDTVLKDVDSKDVLNLRSTSRSIQALTWPHAAKHCFSTIRVPLTGEGYDHVATLIAENREFRNSITKIIFEAGAQIPSDADDIPLTRKERNKLNKAMRKEKKVVDARRQELELAADVQDPRDEADGVTSVVHDPDYIRPREWHRGRSLPTSSLKNADMHKGRLYGAVVIRKCLGLLPSITDITIYHNVDGIKERDRQLWVSDHCTASAEAEALLSILAERPMPKLKRLHMESSCFGHNLNEGLIMLSNLHNISPRKLAALAPTLANLEHFGLSVNTNTLDGVSEAAYASVSRLLRLMPNLKSLGLAASKRSRRVYPTQLFREICINVPRFRSLEHLAMCDWPIEQPVLEAFVDKHLATLQTLKLGHARIYGSFTPCAANVWQKTADWPTFVEELKAETQFRVVEMKLEYRDDALVRKLAMRRETAETEENMSEDGEETEDEDMMEA</sequence>
<comment type="caution">
    <text evidence="3">The sequence shown here is derived from an EMBL/GenBank/DDBJ whole genome shotgun (WGS) entry which is preliminary data.</text>
</comment>
<dbReference type="InterPro" id="IPR001810">
    <property type="entry name" value="F-box_dom"/>
</dbReference>
<dbReference type="RefSeq" id="XP_066634862.1">
    <property type="nucleotide sequence ID" value="XM_066774743.1"/>
</dbReference>
<dbReference type="Pfam" id="PF00646">
    <property type="entry name" value="F-box"/>
    <property type="match status" value="1"/>
</dbReference>
<evidence type="ECO:0000256" key="1">
    <source>
        <dbReference type="SAM" id="MobiDB-lite"/>
    </source>
</evidence>
<dbReference type="Gene3D" id="3.80.10.10">
    <property type="entry name" value="Ribonuclease Inhibitor"/>
    <property type="match status" value="1"/>
</dbReference>
<evidence type="ECO:0000313" key="3">
    <source>
        <dbReference type="EMBL" id="KAL0261833.1"/>
    </source>
</evidence>
<feature type="region of interest" description="Disordered" evidence="1">
    <location>
        <begin position="487"/>
        <end position="509"/>
    </location>
</feature>
<feature type="domain" description="F-box" evidence="2">
    <location>
        <begin position="53"/>
        <end position="89"/>
    </location>
</feature>
<dbReference type="SUPFAM" id="SSF52047">
    <property type="entry name" value="RNI-like"/>
    <property type="match status" value="1"/>
</dbReference>
<evidence type="ECO:0000313" key="4">
    <source>
        <dbReference type="Proteomes" id="UP001430584"/>
    </source>
</evidence>
<dbReference type="InterPro" id="IPR032675">
    <property type="entry name" value="LRR_dom_sf"/>
</dbReference>
<dbReference type="Proteomes" id="UP001430584">
    <property type="component" value="Unassembled WGS sequence"/>
</dbReference>
<proteinExistence type="predicted"/>
<reference evidence="3 4" key="1">
    <citation type="submission" date="2024-02" db="EMBL/GenBank/DDBJ databases">
        <title>De novo assembly and annotation of 12 fungi associated with fruit tree decline syndrome in Ontario, Canada.</title>
        <authorList>
            <person name="Sulman M."/>
            <person name="Ellouze W."/>
            <person name="Ilyukhin E."/>
        </authorList>
    </citation>
    <scope>NUCLEOTIDE SEQUENCE [LARGE SCALE GENOMIC DNA]</scope>
    <source>
        <strain evidence="3 4">FDS-637</strain>
    </source>
</reference>
<accession>A0ABR3CMI1</accession>